<feature type="transmembrane region" description="Helical" evidence="2">
    <location>
        <begin position="448"/>
        <end position="471"/>
    </location>
</feature>
<keyword evidence="2" id="KW-0472">Membrane</keyword>
<evidence type="ECO:0000313" key="6">
    <source>
        <dbReference type="Proteomes" id="UP000060043"/>
    </source>
</evidence>
<dbReference type="SMR" id="A0A0U3FGJ9"/>
<dbReference type="Proteomes" id="UP000065473">
    <property type="component" value="Chromosome"/>
</dbReference>
<dbReference type="OMA" id="FEANGTQ"/>
<gene>
    <name evidence="4" type="ORF">ATY89_06345</name>
    <name evidence="5" type="ORF">ATZ20_09370</name>
</gene>
<organism evidence="5 6">
    <name type="scientific">Sulfolobus acidocaldarius</name>
    <dbReference type="NCBI Taxonomy" id="2285"/>
    <lineage>
        <taxon>Archaea</taxon>
        <taxon>Thermoproteota</taxon>
        <taxon>Thermoprotei</taxon>
        <taxon>Sulfolobales</taxon>
        <taxon>Sulfolobaceae</taxon>
        <taxon>Sulfolobus</taxon>
    </lineage>
</organism>
<dbReference type="RefSeq" id="WP_011279137.1">
    <property type="nucleotide sequence ID" value="NZ_BHWZ01000006.1"/>
</dbReference>
<protein>
    <recommendedName>
        <fullName evidence="3">Big-1 domain-containing protein</fullName>
    </recommendedName>
</protein>
<reference evidence="6 7" key="1">
    <citation type="submission" date="2015-12" db="EMBL/GenBank/DDBJ databases">
        <title>A stable core within a dynamic pangenome in Sulfolobus acidocaldarius.</title>
        <authorList>
            <person name="Anderson R."/>
            <person name="Kouris A."/>
            <person name="Seward C."/>
            <person name="Campbell K."/>
            <person name="Whitaker R."/>
        </authorList>
    </citation>
    <scope>NUCLEOTIDE SEQUENCE [LARGE SCALE GENOMIC DNA]</scope>
    <source>
        <strain evidence="4 7">GG12-C01-09</strain>
        <strain evidence="5 6">NG05B_CO5_07</strain>
    </source>
</reference>
<keyword evidence="2" id="KW-0812">Transmembrane</keyword>
<dbReference type="Pfam" id="PF13620">
    <property type="entry name" value="CarboxypepD_reg"/>
    <property type="match status" value="1"/>
</dbReference>
<evidence type="ECO:0000256" key="1">
    <source>
        <dbReference type="SAM" id="Coils"/>
    </source>
</evidence>
<dbReference type="AlphaFoldDB" id="A0A0U3FGJ9"/>
<dbReference type="InterPro" id="IPR013783">
    <property type="entry name" value="Ig-like_fold"/>
</dbReference>
<feature type="coiled-coil region" evidence="1">
    <location>
        <begin position="351"/>
        <end position="399"/>
    </location>
</feature>
<name>A0A0U3FGJ9_9CREN</name>
<dbReference type="STRING" id="1435377.SUSAZ_11085"/>
<dbReference type="SUPFAM" id="SSF58100">
    <property type="entry name" value="Bacterial hemolysins"/>
    <property type="match status" value="1"/>
</dbReference>
<dbReference type="InterPro" id="IPR003344">
    <property type="entry name" value="Big_1_dom"/>
</dbReference>
<feature type="domain" description="Big-1" evidence="3">
    <location>
        <begin position="105"/>
        <end position="207"/>
    </location>
</feature>
<dbReference type="InterPro" id="IPR008969">
    <property type="entry name" value="CarboxyPept-like_regulatory"/>
</dbReference>
<evidence type="ECO:0000313" key="7">
    <source>
        <dbReference type="Proteomes" id="UP000065473"/>
    </source>
</evidence>
<dbReference type="Proteomes" id="UP000060043">
    <property type="component" value="Chromosome"/>
</dbReference>
<dbReference type="EMBL" id="CP013694">
    <property type="protein sequence ID" value="ALU29598.1"/>
    <property type="molecule type" value="Genomic_DNA"/>
</dbReference>
<dbReference type="Gene3D" id="1.10.287.1490">
    <property type="match status" value="1"/>
</dbReference>
<accession>A0A0U3FGJ9</accession>
<keyword evidence="1" id="KW-0175">Coiled coil</keyword>
<evidence type="ECO:0000259" key="3">
    <source>
        <dbReference type="PROSITE" id="PS51127"/>
    </source>
</evidence>
<evidence type="ECO:0000256" key="2">
    <source>
        <dbReference type="SAM" id="Phobius"/>
    </source>
</evidence>
<evidence type="ECO:0000313" key="5">
    <source>
        <dbReference type="EMBL" id="ALU32330.1"/>
    </source>
</evidence>
<dbReference type="GeneID" id="14552862"/>
<sequence length="475" mass="49546">MNKNLAILTPIVLLSLVLAPIAISAVTINGITFYSPVPNQTYKYGQQLVLSIQSQPNALVTLYVYDPKGNVVYNNVYQTNSSGGLTATIATFGSTPGFTTVGTYTVSLSVQGTTSESASVNVQYVPLTSTITATVVNQEGSPLAGATVQLYNTTSGSNTLVATQTTNSQGVATFTVLSFPGVTQTFKLVASLQGYAASTASVSITGQQNASVTITLVPAVVTIAPMYVIQNGTVIGSGPSLSSIVVYQGLPAYILAQVSFAGQRVTTAPVSAQVYYPNGTQTVKASVITSGKYAGMYNITIMPPTESVQNYVFQLLIVANYTTSSGQTLSTKYLMSVQANQNLQALVNKEISSLVQNITNLEKTVNNLQTQISTLNSSLSSLSQRITSLQNTLASLNSTISSLSGTASSLSSQLNALQGKISSLNSSITNLSGQLNSLQSKVNSLTPLVYGGIIAGIIGLIVAIVAIVLVYRKIS</sequence>
<dbReference type="EMBL" id="CP013695">
    <property type="protein sequence ID" value="ALU32330.1"/>
    <property type="molecule type" value="Genomic_DNA"/>
</dbReference>
<dbReference type="Gene3D" id="2.60.40.10">
    <property type="entry name" value="Immunoglobulins"/>
    <property type="match status" value="1"/>
</dbReference>
<dbReference type="SUPFAM" id="SSF49464">
    <property type="entry name" value="Carboxypeptidase regulatory domain-like"/>
    <property type="match status" value="1"/>
</dbReference>
<keyword evidence="2" id="KW-1133">Transmembrane helix</keyword>
<evidence type="ECO:0000313" key="4">
    <source>
        <dbReference type="EMBL" id="ALU29598.1"/>
    </source>
</evidence>
<dbReference type="PROSITE" id="PS51127">
    <property type="entry name" value="BIG1"/>
    <property type="match status" value="1"/>
</dbReference>
<proteinExistence type="predicted"/>
<dbReference type="PaxDb" id="1435377-SUSAZ_11085"/>